<reference evidence="2" key="1">
    <citation type="submission" date="2022-11" db="UniProtKB">
        <authorList>
            <consortium name="WormBaseParasite"/>
        </authorList>
    </citation>
    <scope>IDENTIFICATION</scope>
</reference>
<name>A0AC35FRZ1_9BILA</name>
<evidence type="ECO:0000313" key="2">
    <source>
        <dbReference type="WBParaSite" id="PS1159_v2.g20298.t1"/>
    </source>
</evidence>
<sequence length="299" mass="33727">MQSKQKKISFHCVSDVLPQVLQKCHAQTDCTIDVNDKFLGSPCPNAVRKYLSLIFMCVNDEVFSEAAIKGNLESLKELEREIQSHQKQQLPKFDETKPMAKDQPSIFRPTSMRINHENSDTFENVGISNSESDSAAAFIPEIEAVPGYGNSDSEQQIKIYSARENDFAADGNEQLPNAVGFANDLYILTEYIKENKEKAILYFLLSVTTGLLLLLLGCIFQQCRKSKEPKTRQIDSNRRMQTAKSPELNSLIGGSSNTSPMFFDSDTHSRMGLDMGDGHYMRFSQVTPPRIPQSMHYYT</sequence>
<evidence type="ECO:0000313" key="1">
    <source>
        <dbReference type="Proteomes" id="UP000887580"/>
    </source>
</evidence>
<dbReference type="WBParaSite" id="PS1159_v2.g20298.t1">
    <property type="protein sequence ID" value="PS1159_v2.g20298.t1"/>
    <property type="gene ID" value="PS1159_v2.g20298"/>
</dbReference>
<organism evidence="1 2">
    <name type="scientific">Panagrolaimus sp. PS1159</name>
    <dbReference type="NCBI Taxonomy" id="55785"/>
    <lineage>
        <taxon>Eukaryota</taxon>
        <taxon>Metazoa</taxon>
        <taxon>Ecdysozoa</taxon>
        <taxon>Nematoda</taxon>
        <taxon>Chromadorea</taxon>
        <taxon>Rhabditida</taxon>
        <taxon>Tylenchina</taxon>
        <taxon>Panagrolaimomorpha</taxon>
        <taxon>Panagrolaimoidea</taxon>
        <taxon>Panagrolaimidae</taxon>
        <taxon>Panagrolaimus</taxon>
    </lineage>
</organism>
<protein>
    <submittedName>
        <fullName evidence="2">SUEL-type lectin domain-containing protein</fullName>
    </submittedName>
</protein>
<dbReference type="Proteomes" id="UP000887580">
    <property type="component" value="Unplaced"/>
</dbReference>
<accession>A0AC35FRZ1</accession>
<proteinExistence type="predicted"/>